<keyword evidence="6" id="KW-1185">Reference proteome</keyword>
<dbReference type="AlphaFoldDB" id="A0A1I2JYV4"/>
<dbReference type="Gene3D" id="3.30.1450.10">
    <property type="match status" value="2"/>
</dbReference>
<reference evidence="4 7" key="2">
    <citation type="submission" date="2018-03" db="EMBL/GenBank/DDBJ databases">
        <title>The uncultured portion of the human microbiome is neutrally assembled.</title>
        <authorList>
            <person name="Jeraldo P."/>
            <person name="Boardman L."/>
            <person name="White B.A."/>
            <person name="Nelson H."/>
            <person name="Goldenfeld N."/>
            <person name="Chia N."/>
        </authorList>
    </citation>
    <scope>NUCLEOTIDE SEQUENCE [LARGE SCALE GENOMIC DNA]</scope>
    <source>
        <strain evidence="4">CIM:MAG 903</strain>
    </source>
</reference>
<dbReference type="STRING" id="1529.SAMN04487885_103218"/>
<dbReference type="OrthoDB" id="570195at2"/>
<dbReference type="EMBL" id="QAMZ01000019">
    <property type="protein sequence ID" value="PWL54649.1"/>
    <property type="molecule type" value="Genomic_DNA"/>
</dbReference>
<sequence>MSKSKKSIFKRWWFWLIVIIIIGGIVGQTGGKKDAKDSEGTKQEVSKNEKEKEETKITYENFLAIKLGEPYSEVVKLLGEGKEDTSSEVAGIKTAIYSWKGEGLSNMNVTVQKDVVTGKAQLGLKAERTNITLEKYNSVKEGMTYDEVKDILGEGEVLSESKIMDSQSIIYSYSNKDGSNANFTFNGNKLQVKSQFQLK</sequence>
<evidence type="ECO:0000313" key="7">
    <source>
        <dbReference type="Proteomes" id="UP000246114"/>
    </source>
</evidence>
<evidence type="ECO:0000256" key="2">
    <source>
        <dbReference type="SAM" id="MobiDB-lite"/>
    </source>
</evidence>
<dbReference type="InterPro" id="IPR024418">
    <property type="entry name" value="DUF3862"/>
</dbReference>
<dbReference type="InterPro" id="IPR037873">
    <property type="entry name" value="BamE-like"/>
</dbReference>
<feature type="compositionally biased region" description="Basic and acidic residues" evidence="2">
    <location>
        <begin position="31"/>
        <end position="51"/>
    </location>
</feature>
<organism evidence="5 6">
    <name type="scientific">Clostridium cadaveris</name>
    <dbReference type="NCBI Taxonomy" id="1529"/>
    <lineage>
        <taxon>Bacteria</taxon>
        <taxon>Bacillati</taxon>
        <taxon>Bacillota</taxon>
        <taxon>Clostridia</taxon>
        <taxon>Eubacteriales</taxon>
        <taxon>Clostridiaceae</taxon>
        <taxon>Clostridium</taxon>
    </lineage>
</organism>
<dbReference type="SUPFAM" id="SSF55648">
    <property type="entry name" value="beta-lactamase-inhibitor protein, BLIP"/>
    <property type="match status" value="1"/>
</dbReference>
<feature type="transmembrane region" description="Helical" evidence="3">
    <location>
        <begin position="12"/>
        <end position="31"/>
    </location>
</feature>
<evidence type="ECO:0000256" key="1">
    <source>
        <dbReference type="ARBA" id="ARBA00022729"/>
    </source>
</evidence>
<keyword evidence="1" id="KW-0732">Signal</keyword>
<dbReference type="InterPro" id="IPR024221">
    <property type="entry name" value="BLIP_dom_sf"/>
</dbReference>
<dbReference type="eggNOG" id="ENOG50331PQ">
    <property type="taxonomic scope" value="Bacteria"/>
</dbReference>
<dbReference type="EMBL" id="FOOE01000003">
    <property type="protein sequence ID" value="SFF59248.1"/>
    <property type="molecule type" value="Genomic_DNA"/>
</dbReference>
<accession>A0A1I2JYV4</accession>
<dbReference type="Pfam" id="PF12978">
    <property type="entry name" value="DUF3862"/>
    <property type="match status" value="1"/>
</dbReference>
<proteinExistence type="predicted"/>
<name>A0A1I2JYV4_9CLOT</name>
<dbReference type="Proteomes" id="UP000182135">
    <property type="component" value="Unassembled WGS sequence"/>
</dbReference>
<feature type="region of interest" description="Disordered" evidence="2">
    <location>
        <begin position="28"/>
        <end position="51"/>
    </location>
</feature>
<evidence type="ECO:0000313" key="4">
    <source>
        <dbReference type="EMBL" id="PWL54649.1"/>
    </source>
</evidence>
<dbReference type="RefSeq" id="WP_027640014.1">
    <property type="nucleotide sequence ID" value="NZ_BAAACD010000011.1"/>
</dbReference>
<keyword evidence="3" id="KW-0812">Transmembrane</keyword>
<evidence type="ECO:0000256" key="3">
    <source>
        <dbReference type="SAM" id="Phobius"/>
    </source>
</evidence>
<evidence type="ECO:0000313" key="6">
    <source>
        <dbReference type="Proteomes" id="UP000182135"/>
    </source>
</evidence>
<protein>
    <submittedName>
        <fullName evidence="4">DUF3862 domain-containing protein</fullName>
    </submittedName>
</protein>
<evidence type="ECO:0000313" key="5">
    <source>
        <dbReference type="EMBL" id="SFF59248.1"/>
    </source>
</evidence>
<reference evidence="5 6" key="1">
    <citation type="submission" date="2016-10" db="EMBL/GenBank/DDBJ databases">
        <authorList>
            <person name="de Groot N.N."/>
        </authorList>
    </citation>
    <scope>NUCLEOTIDE SEQUENCE [LARGE SCALE GENOMIC DNA]</scope>
    <source>
        <strain evidence="5 6">NLAE-zl-G419</strain>
    </source>
</reference>
<keyword evidence="3" id="KW-0472">Membrane</keyword>
<keyword evidence="3" id="KW-1133">Transmembrane helix</keyword>
<dbReference type="Proteomes" id="UP000246114">
    <property type="component" value="Unassembled WGS sequence"/>
</dbReference>
<gene>
    <name evidence="4" type="ORF">DBY38_03890</name>
    <name evidence="5" type="ORF">SAMN04487885_103218</name>
</gene>